<evidence type="ECO:0000313" key="3">
    <source>
        <dbReference type="EMBL" id="NEI70964.1"/>
    </source>
</evidence>
<dbReference type="SUPFAM" id="SSF56563">
    <property type="entry name" value="Major capsid protein gp5"/>
    <property type="match status" value="1"/>
</dbReference>
<dbReference type="EMBL" id="WUEY01000006">
    <property type="protein sequence ID" value="NEI70964.1"/>
    <property type="molecule type" value="Genomic_DNA"/>
</dbReference>
<dbReference type="InterPro" id="IPR054612">
    <property type="entry name" value="Phage_capsid-like_C"/>
</dbReference>
<organism evidence="3 4">
    <name type="scientific">Rhizobium lusitanum</name>
    <dbReference type="NCBI Taxonomy" id="293958"/>
    <lineage>
        <taxon>Bacteria</taxon>
        <taxon>Pseudomonadati</taxon>
        <taxon>Pseudomonadota</taxon>
        <taxon>Alphaproteobacteria</taxon>
        <taxon>Hyphomicrobiales</taxon>
        <taxon>Rhizobiaceae</taxon>
        <taxon>Rhizobium/Agrobacterium group</taxon>
        <taxon>Rhizobium</taxon>
    </lineage>
</organism>
<comment type="subcellular location">
    <subcellularLocation>
        <location evidence="1">Virion</location>
    </subcellularLocation>
</comment>
<proteinExistence type="predicted"/>
<dbReference type="Gene3D" id="3.30.2320.10">
    <property type="entry name" value="hypothetical protein PF0899 domain"/>
    <property type="match status" value="1"/>
</dbReference>
<dbReference type="Proteomes" id="UP000483035">
    <property type="component" value="Unassembled WGS sequence"/>
</dbReference>
<evidence type="ECO:0000256" key="1">
    <source>
        <dbReference type="ARBA" id="ARBA00004328"/>
    </source>
</evidence>
<reference evidence="3 4" key="1">
    <citation type="submission" date="2019-12" db="EMBL/GenBank/DDBJ databases">
        <title>Rhizobium genotypes associated with high levels of biological nitrogen fixation by grain legumes in a temperate-maritime cropping system.</title>
        <authorList>
            <person name="Maluk M."/>
            <person name="Francesc Ferrando Molina F."/>
            <person name="Lopez Del Egido L."/>
            <person name="Lafos M."/>
            <person name="Langarica-Fuentes A."/>
            <person name="Gebre Yohannes G."/>
            <person name="Young M.W."/>
            <person name="Martin P."/>
            <person name="Gantlett R."/>
            <person name="Kenicer G."/>
            <person name="Hawes C."/>
            <person name="Begg G.S."/>
            <person name="Quilliam R.S."/>
            <person name="Squire G.R."/>
            <person name="Poole P.S."/>
            <person name="Young P.W."/>
            <person name="Iannetta P.M."/>
            <person name="James E.K."/>
        </authorList>
    </citation>
    <scope>NUCLEOTIDE SEQUENCE [LARGE SCALE GENOMIC DNA]</scope>
    <source>
        <strain evidence="3 4">JHI1118</strain>
    </source>
</reference>
<dbReference type="InterPro" id="IPR024455">
    <property type="entry name" value="Phage_capsid"/>
</dbReference>
<accession>A0A6L9U6Q6</accession>
<dbReference type="AlphaFoldDB" id="A0A6L9U6Q6"/>
<dbReference type="RefSeq" id="WP_163987450.1">
    <property type="nucleotide sequence ID" value="NZ_WUEY01000006.1"/>
</dbReference>
<sequence length="440" mass="47104">MNLAQLRARLKALTGELDVLTVKDALTAEDITAIETKTTEIEDVEKSIGILEKAEAAKARAALPADTPINEQQRTVPAQPEQKLSTSEKIGLMVAGMAKAHIETGMKGAAATFKAMEEAGFGYVAKEFADAHKKRALNSGSAASGGVLVPENMANEIIDILRPNTTFLQAGPRRVPLVGGNYKVPAAASGATAGWRGEGKPVATSQPTFKDINMTTKFLDSLVPLTNQIIRFSLPDVRAWVEMDMSQSMGVELDRAAYYGSGTVNQPLGITKIPGIFRKGAQGGVSPSIAQLEEDASALELSMMNANLPMLGAAWVMNPTTFIYLQNLRDGNGNRYYPELQNATPTWRNKRVFVTTQVPANGGGTTDESEIMLVAFGHVLFGEGTSISFSVSTEATFVKDGVAVSAFQNDLTLIKASAEADVDMRYLESVAVLEGVRWGR</sequence>
<dbReference type="Gene3D" id="3.30.2400.10">
    <property type="entry name" value="Major capsid protein gp5"/>
    <property type="match status" value="1"/>
</dbReference>
<gene>
    <name evidence="3" type="ORF">GR212_15375</name>
</gene>
<evidence type="ECO:0000259" key="2">
    <source>
        <dbReference type="Pfam" id="PF05065"/>
    </source>
</evidence>
<protein>
    <submittedName>
        <fullName evidence="3">Phage major capsid protein</fullName>
    </submittedName>
</protein>
<evidence type="ECO:0000313" key="4">
    <source>
        <dbReference type="Proteomes" id="UP000483035"/>
    </source>
</evidence>
<dbReference type="Pfam" id="PF05065">
    <property type="entry name" value="Phage_capsid"/>
    <property type="match status" value="1"/>
</dbReference>
<feature type="domain" description="Phage capsid-like C-terminal" evidence="2">
    <location>
        <begin position="145"/>
        <end position="434"/>
    </location>
</feature>
<dbReference type="NCBIfam" id="TIGR01554">
    <property type="entry name" value="major_cap_HK97"/>
    <property type="match status" value="1"/>
</dbReference>
<name>A0A6L9U6Q6_9HYPH</name>
<comment type="caution">
    <text evidence="3">The sequence shown here is derived from an EMBL/GenBank/DDBJ whole genome shotgun (WGS) entry which is preliminary data.</text>
</comment>